<dbReference type="Pfam" id="PF13180">
    <property type="entry name" value="PDZ_2"/>
    <property type="match status" value="1"/>
</dbReference>
<gene>
    <name evidence="6" type="ORF">ACFQBT_15725</name>
</gene>
<organism evidence="6 7">
    <name type="scientific">Branchiibius cervicis</name>
    <dbReference type="NCBI Taxonomy" id="908252"/>
    <lineage>
        <taxon>Bacteria</taxon>
        <taxon>Bacillati</taxon>
        <taxon>Actinomycetota</taxon>
        <taxon>Actinomycetes</taxon>
        <taxon>Micrococcales</taxon>
        <taxon>Dermacoccaceae</taxon>
        <taxon>Branchiibius</taxon>
    </lineage>
</organism>
<dbReference type="Pfam" id="PF13365">
    <property type="entry name" value="Trypsin_2"/>
    <property type="match status" value="1"/>
</dbReference>
<proteinExistence type="inferred from homology"/>
<dbReference type="PANTHER" id="PTHR43343">
    <property type="entry name" value="PEPTIDASE S12"/>
    <property type="match status" value="1"/>
</dbReference>
<feature type="compositionally biased region" description="Low complexity" evidence="4">
    <location>
        <begin position="32"/>
        <end position="42"/>
    </location>
</feature>
<comment type="similarity">
    <text evidence="1">Belongs to the peptidase S1C family.</text>
</comment>
<reference evidence="7" key="1">
    <citation type="journal article" date="2019" name="Int. J. Syst. Evol. Microbiol.">
        <title>The Global Catalogue of Microorganisms (GCM) 10K type strain sequencing project: providing services to taxonomists for standard genome sequencing and annotation.</title>
        <authorList>
            <consortium name="The Broad Institute Genomics Platform"/>
            <consortium name="The Broad Institute Genome Sequencing Center for Infectious Disease"/>
            <person name="Wu L."/>
            <person name="Ma J."/>
        </authorList>
    </citation>
    <scope>NUCLEOTIDE SEQUENCE [LARGE SCALE GENOMIC DNA]</scope>
    <source>
        <strain evidence="7">NBRC 106593</strain>
    </source>
</reference>
<dbReference type="InterPro" id="IPR009003">
    <property type="entry name" value="Peptidase_S1_PA"/>
</dbReference>
<dbReference type="InterPro" id="IPR001478">
    <property type="entry name" value="PDZ"/>
</dbReference>
<keyword evidence="2" id="KW-0645">Protease</keyword>
<feature type="compositionally biased region" description="Low complexity" evidence="4">
    <location>
        <begin position="80"/>
        <end position="96"/>
    </location>
</feature>
<dbReference type="SUPFAM" id="SSF50494">
    <property type="entry name" value="Trypsin-like serine proteases"/>
    <property type="match status" value="1"/>
</dbReference>
<evidence type="ECO:0000256" key="3">
    <source>
        <dbReference type="ARBA" id="ARBA00022801"/>
    </source>
</evidence>
<dbReference type="RefSeq" id="WP_377824093.1">
    <property type="nucleotide sequence ID" value="NZ_JBHSWJ010000002.1"/>
</dbReference>
<dbReference type="Gene3D" id="2.40.10.10">
    <property type="entry name" value="Trypsin-like serine proteases"/>
    <property type="match status" value="2"/>
</dbReference>
<dbReference type="PRINTS" id="PR00834">
    <property type="entry name" value="PROTEASES2C"/>
</dbReference>
<keyword evidence="7" id="KW-1185">Reference proteome</keyword>
<dbReference type="EMBL" id="JBHSWJ010000002">
    <property type="protein sequence ID" value="MFC6715179.1"/>
    <property type="molecule type" value="Genomic_DNA"/>
</dbReference>
<comment type="caution">
    <text evidence="6">The sequence shown here is derived from an EMBL/GenBank/DDBJ whole genome shotgun (WGS) entry which is preliminary data.</text>
</comment>
<evidence type="ECO:0000256" key="4">
    <source>
        <dbReference type="SAM" id="MobiDB-lite"/>
    </source>
</evidence>
<evidence type="ECO:0000256" key="1">
    <source>
        <dbReference type="ARBA" id="ARBA00010541"/>
    </source>
</evidence>
<dbReference type="InterPro" id="IPR036034">
    <property type="entry name" value="PDZ_sf"/>
</dbReference>
<feature type="region of interest" description="Disordered" evidence="4">
    <location>
        <begin position="1"/>
        <end position="115"/>
    </location>
</feature>
<dbReference type="PANTHER" id="PTHR43343:SF3">
    <property type="entry name" value="PROTEASE DO-LIKE 8, CHLOROPLASTIC"/>
    <property type="match status" value="1"/>
</dbReference>
<keyword evidence="3" id="KW-0378">Hydrolase</keyword>
<feature type="compositionally biased region" description="Polar residues" evidence="4">
    <location>
        <begin position="68"/>
        <end position="79"/>
    </location>
</feature>
<accession>A0ABW2AVX1</accession>
<dbReference type="PROSITE" id="PS50106">
    <property type="entry name" value="PDZ"/>
    <property type="match status" value="1"/>
</dbReference>
<evidence type="ECO:0000313" key="7">
    <source>
        <dbReference type="Proteomes" id="UP001596356"/>
    </source>
</evidence>
<name>A0ABW2AVX1_9MICO</name>
<sequence>MSNDQYRPEGNDAGAAPVDNTQPIYGQGEHTQGVPVGQQPQGSYAPQQGSYAPQQGSYAAPSGYPSYAGSQYPSQTGQYAPQGGQYPSQSGQYAYAGTGEPATTTTTTTTNRSSRKAPWIAVPLAAIVAAALASGSTYALSHGSNSSAVGSSSGGVTSTNVTVTDSGQEVRSWVTTAAKVSPSVVSITVTNGQSGGEGSGVILDKEGHIVTNNHVVTLDSDSTNGDTITVTLNDNSTYKATIVGTDPSTDLAVVKLTDPPSDLQPIAFGDVSKVVVGQPVMAIGNPLGLSGTVTSGIVSALNRPVTTESADSQDQFGQQTASNAVYTNAIQTSAAINPGNSGGALVNEAGELIGINSSIATLGGSSGSSQSGSIGIGFAIPQTVVKNVTDQLISNGKAVHAQLGISANNGSVTTGGATLAGAKVGDVVSGSAAADAGLKEGDVITAFNGAAVTSSDGLVGFVRAQKVGDKVTLTVYRGGQKMDVTATLKEASS</sequence>
<feature type="domain" description="PDZ" evidence="5">
    <location>
        <begin position="392"/>
        <end position="479"/>
    </location>
</feature>
<feature type="compositionally biased region" description="Polar residues" evidence="4">
    <location>
        <begin position="44"/>
        <end position="57"/>
    </location>
</feature>
<dbReference type="InterPro" id="IPR001940">
    <property type="entry name" value="Peptidase_S1C"/>
</dbReference>
<protein>
    <submittedName>
        <fullName evidence="6">Trypsin-like peptidase domain-containing protein</fullName>
    </submittedName>
</protein>
<evidence type="ECO:0000259" key="5">
    <source>
        <dbReference type="PROSITE" id="PS50106"/>
    </source>
</evidence>
<feature type="compositionally biased region" description="Basic and acidic residues" evidence="4">
    <location>
        <begin position="1"/>
        <end position="10"/>
    </location>
</feature>
<dbReference type="SUPFAM" id="SSF50156">
    <property type="entry name" value="PDZ domain-like"/>
    <property type="match status" value="1"/>
</dbReference>
<evidence type="ECO:0000313" key="6">
    <source>
        <dbReference type="EMBL" id="MFC6715179.1"/>
    </source>
</evidence>
<dbReference type="InterPro" id="IPR051201">
    <property type="entry name" value="Chloro_Bact_Ser_Proteases"/>
</dbReference>
<dbReference type="Gene3D" id="2.30.42.10">
    <property type="match status" value="1"/>
</dbReference>
<dbReference type="InterPro" id="IPR043504">
    <property type="entry name" value="Peptidase_S1_PA_chymotrypsin"/>
</dbReference>
<dbReference type="SMART" id="SM00228">
    <property type="entry name" value="PDZ"/>
    <property type="match status" value="1"/>
</dbReference>
<dbReference type="Proteomes" id="UP001596356">
    <property type="component" value="Unassembled WGS sequence"/>
</dbReference>
<evidence type="ECO:0000256" key="2">
    <source>
        <dbReference type="ARBA" id="ARBA00022670"/>
    </source>
</evidence>